<evidence type="ECO:0000256" key="8">
    <source>
        <dbReference type="ARBA" id="ARBA00022989"/>
    </source>
</evidence>
<evidence type="ECO:0000256" key="5">
    <source>
        <dbReference type="ARBA" id="ARBA00022679"/>
    </source>
</evidence>
<dbReference type="InterPro" id="IPR004358">
    <property type="entry name" value="Sig_transdc_His_kin-like_C"/>
</dbReference>
<keyword evidence="10 11" id="KW-0472">Membrane</keyword>
<organism evidence="14">
    <name type="scientific">uncultured bacterium CBNPD1 BAC clone 67</name>
    <dbReference type="NCBI Taxonomy" id="417306"/>
    <lineage>
        <taxon>Bacteria</taxon>
        <taxon>environmental samples</taxon>
    </lineage>
</organism>
<accession>B1N6D9</accession>
<evidence type="ECO:0000256" key="1">
    <source>
        <dbReference type="ARBA" id="ARBA00000085"/>
    </source>
</evidence>
<dbReference type="InterPro" id="IPR003661">
    <property type="entry name" value="HisK_dim/P_dom"/>
</dbReference>
<dbReference type="SUPFAM" id="SSF55874">
    <property type="entry name" value="ATPase domain of HSP90 chaperone/DNA topoisomerase II/histidine kinase"/>
    <property type="match status" value="1"/>
</dbReference>
<dbReference type="Gene3D" id="3.30.565.10">
    <property type="entry name" value="Histidine kinase-like ATPase, C-terminal domain"/>
    <property type="match status" value="1"/>
</dbReference>
<comment type="subcellular location">
    <subcellularLocation>
        <location evidence="2">Membrane</location>
        <topology evidence="2">Multi-pass membrane protein</topology>
    </subcellularLocation>
</comment>
<keyword evidence="9" id="KW-0902">Two-component regulatory system</keyword>
<dbReference type="EC" id="2.7.13.3" evidence="3"/>
<proteinExistence type="predicted"/>
<dbReference type="SMART" id="SM00388">
    <property type="entry name" value="HisKA"/>
    <property type="match status" value="1"/>
</dbReference>
<feature type="transmembrane region" description="Helical" evidence="11">
    <location>
        <begin position="12"/>
        <end position="34"/>
    </location>
</feature>
<reference evidence="14" key="1">
    <citation type="journal article" date="2008" name="FEMS Microbiol. Ecol.">
        <title>Metagenomic analysis of a freshwater toxic cyanobacteria bloom.</title>
        <authorList>
            <person name="Pope P.B."/>
            <person name="Patel B.K."/>
        </authorList>
    </citation>
    <scope>NUCLEOTIDE SEQUENCE</scope>
</reference>
<keyword evidence="4" id="KW-0597">Phosphoprotein</keyword>
<feature type="transmembrane region" description="Helical" evidence="11">
    <location>
        <begin position="54"/>
        <end position="77"/>
    </location>
</feature>
<dbReference type="PROSITE" id="PS50109">
    <property type="entry name" value="HIS_KIN"/>
    <property type="match status" value="1"/>
</dbReference>
<protein>
    <recommendedName>
        <fullName evidence="3">histidine kinase</fullName>
        <ecNumber evidence="3">2.7.13.3</ecNumber>
    </recommendedName>
</protein>
<dbReference type="CDD" id="cd00082">
    <property type="entry name" value="HisKA"/>
    <property type="match status" value="1"/>
</dbReference>
<evidence type="ECO:0000256" key="9">
    <source>
        <dbReference type="ARBA" id="ARBA00023012"/>
    </source>
</evidence>
<evidence type="ECO:0000256" key="3">
    <source>
        <dbReference type="ARBA" id="ARBA00012438"/>
    </source>
</evidence>
<evidence type="ECO:0000256" key="4">
    <source>
        <dbReference type="ARBA" id="ARBA00022553"/>
    </source>
</evidence>
<dbReference type="EMBL" id="EF157666">
    <property type="protein sequence ID" value="ABM53485.1"/>
    <property type="molecule type" value="Genomic_DNA"/>
</dbReference>
<evidence type="ECO:0000256" key="6">
    <source>
        <dbReference type="ARBA" id="ARBA00022692"/>
    </source>
</evidence>
<dbReference type="InterPro" id="IPR036890">
    <property type="entry name" value="HATPase_C_sf"/>
</dbReference>
<dbReference type="GO" id="GO:0005886">
    <property type="term" value="C:plasma membrane"/>
    <property type="evidence" value="ECO:0007669"/>
    <property type="project" value="TreeGrafter"/>
</dbReference>
<keyword evidence="5" id="KW-0808">Transferase</keyword>
<evidence type="ECO:0000259" key="12">
    <source>
        <dbReference type="PROSITE" id="PS50109"/>
    </source>
</evidence>
<dbReference type="InterPro" id="IPR050428">
    <property type="entry name" value="TCS_sensor_his_kinase"/>
</dbReference>
<evidence type="ECO:0000256" key="10">
    <source>
        <dbReference type="ARBA" id="ARBA00023136"/>
    </source>
</evidence>
<dbReference type="InterPro" id="IPR005467">
    <property type="entry name" value="His_kinase_dom"/>
</dbReference>
<dbReference type="Gene3D" id="1.10.287.130">
    <property type="match status" value="1"/>
</dbReference>
<dbReference type="SUPFAM" id="SSF47384">
    <property type="entry name" value="Homodimeric domain of signal transducing histidine kinase"/>
    <property type="match status" value="1"/>
</dbReference>
<keyword evidence="8 11" id="KW-1133">Transmembrane helix</keyword>
<dbReference type="PROSITE" id="PS50885">
    <property type="entry name" value="HAMP"/>
    <property type="match status" value="1"/>
</dbReference>
<dbReference type="InterPro" id="IPR003660">
    <property type="entry name" value="HAMP_dom"/>
</dbReference>
<evidence type="ECO:0000259" key="13">
    <source>
        <dbReference type="PROSITE" id="PS50885"/>
    </source>
</evidence>
<dbReference type="PANTHER" id="PTHR45436:SF15">
    <property type="entry name" value="SENSOR HISTIDINE KINASE CUSS"/>
    <property type="match status" value="1"/>
</dbReference>
<dbReference type="InterPro" id="IPR036097">
    <property type="entry name" value="HisK_dim/P_sf"/>
</dbReference>
<dbReference type="InterPro" id="IPR003594">
    <property type="entry name" value="HATPase_dom"/>
</dbReference>
<sequence length="339" mass="36785">MIDRQSLAWQVGIRLAIIMLALTAIGLGWLVWHTSVIEAAHGPSNLVHAVIQEFFLDLAWGVPVFIALIILIGAWALRRALLPLRQASAAALAIGPDALHQRIPTARLPSEIRPLAEAANDAFDRVEKAYRAQQRFVANAAHELRTPIAVARAAVERLPESAEQRAVLADMVRLSHLASQLLELARLERPLPPSARLDAVPHLQEIACELAASSLNARDVRVALEAPNSVFVRADAERLIAIIRNLVENAVHHEPRGGEILIRLTSDGLMTVDDRGPGIPAGDEKRIFERFERGSWTKTSGSGLGLAIVKEACATIGATIRVENRASGGARFSVEFPLA</sequence>
<dbReference type="PANTHER" id="PTHR45436">
    <property type="entry name" value="SENSOR HISTIDINE KINASE YKOH"/>
    <property type="match status" value="1"/>
</dbReference>
<keyword evidence="6 11" id="KW-0812">Transmembrane</keyword>
<dbReference type="SMART" id="SM00304">
    <property type="entry name" value="HAMP"/>
    <property type="match status" value="1"/>
</dbReference>
<evidence type="ECO:0000313" key="14">
    <source>
        <dbReference type="EMBL" id="ABM53485.1"/>
    </source>
</evidence>
<comment type="catalytic activity">
    <reaction evidence="1">
        <text>ATP + protein L-histidine = ADP + protein N-phospho-L-histidine.</text>
        <dbReference type="EC" id="2.7.13.3"/>
    </reaction>
</comment>
<dbReference type="Pfam" id="PF00512">
    <property type="entry name" value="HisKA"/>
    <property type="match status" value="1"/>
</dbReference>
<evidence type="ECO:0000256" key="11">
    <source>
        <dbReference type="SAM" id="Phobius"/>
    </source>
</evidence>
<evidence type="ECO:0000256" key="7">
    <source>
        <dbReference type="ARBA" id="ARBA00022777"/>
    </source>
</evidence>
<dbReference type="PRINTS" id="PR00344">
    <property type="entry name" value="BCTRLSENSOR"/>
</dbReference>
<evidence type="ECO:0000256" key="2">
    <source>
        <dbReference type="ARBA" id="ARBA00004141"/>
    </source>
</evidence>
<keyword evidence="7 14" id="KW-0418">Kinase</keyword>
<name>B1N6D9_9BACT</name>
<dbReference type="GO" id="GO:0000155">
    <property type="term" value="F:phosphorelay sensor kinase activity"/>
    <property type="evidence" value="ECO:0007669"/>
    <property type="project" value="InterPro"/>
</dbReference>
<dbReference type="Pfam" id="PF02518">
    <property type="entry name" value="HATPase_c"/>
    <property type="match status" value="1"/>
</dbReference>
<feature type="domain" description="HAMP" evidence="13">
    <location>
        <begin position="78"/>
        <end position="131"/>
    </location>
</feature>
<dbReference type="AlphaFoldDB" id="B1N6D9"/>
<dbReference type="CDD" id="cd00075">
    <property type="entry name" value="HATPase"/>
    <property type="match status" value="1"/>
</dbReference>
<dbReference type="SMART" id="SM00387">
    <property type="entry name" value="HATPase_c"/>
    <property type="match status" value="1"/>
</dbReference>
<feature type="domain" description="Histidine kinase" evidence="12">
    <location>
        <begin position="139"/>
        <end position="339"/>
    </location>
</feature>